<evidence type="ECO:0000313" key="2">
    <source>
        <dbReference type="EMBL" id="AMG75739.1"/>
    </source>
</evidence>
<dbReference type="Gene3D" id="2.60.120.10">
    <property type="entry name" value="Jelly Rolls"/>
    <property type="match status" value="1"/>
</dbReference>
<organism evidence="2 3">
    <name type="scientific">Sphingopyxis granuli</name>
    <dbReference type="NCBI Taxonomy" id="267128"/>
    <lineage>
        <taxon>Bacteria</taxon>
        <taxon>Pseudomonadati</taxon>
        <taxon>Pseudomonadota</taxon>
        <taxon>Alphaproteobacteria</taxon>
        <taxon>Sphingomonadales</taxon>
        <taxon>Sphingomonadaceae</taxon>
        <taxon>Sphingopyxis</taxon>
    </lineage>
</organism>
<evidence type="ECO:0000313" key="3">
    <source>
        <dbReference type="Proteomes" id="UP000058599"/>
    </source>
</evidence>
<evidence type="ECO:0000259" key="1">
    <source>
        <dbReference type="Pfam" id="PF09313"/>
    </source>
</evidence>
<dbReference type="InterPro" id="IPR015392">
    <property type="entry name" value="TehB/YeaR-like_dom"/>
</dbReference>
<protein>
    <submittedName>
        <fullName evidence="2">Tellurite resistance-like domain-containing protein</fullName>
    </submittedName>
</protein>
<reference evidence="2 3" key="1">
    <citation type="journal article" date="2016" name="BMC Genomics">
        <title>Genomic analysis of the nitrate-respiring Sphingopyxis granuli (formerly Sphingomonas macrogoltabida) strain TFA.</title>
        <authorList>
            <person name="Garcia-Romero I."/>
            <person name="Perez-Pulido A.J."/>
            <person name="Gonzalez-Flores Y.E."/>
            <person name="Reyes-Ramirez F."/>
            <person name="Santero E."/>
            <person name="Floriano B."/>
        </authorList>
    </citation>
    <scope>NUCLEOTIDE SEQUENCE [LARGE SCALE GENOMIC DNA]</scope>
    <source>
        <strain evidence="2 3">TFA</strain>
    </source>
</reference>
<gene>
    <name evidence="2" type="ORF">SGRAN_3396</name>
</gene>
<dbReference type="Proteomes" id="UP000058599">
    <property type="component" value="Chromosome"/>
</dbReference>
<dbReference type="InterPro" id="IPR014710">
    <property type="entry name" value="RmlC-like_jellyroll"/>
</dbReference>
<dbReference type="AlphaFoldDB" id="A0AA86GPL6"/>
<keyword evidence="3" id="KW-1185">Reference proteome</keyword>
<dbReference type="EMBL" id="CP012199">
    <property type="protein sequence ID" value="AMG75739.1"/>
    <property type="molecule type" value="Genomic_DNA"/>
</dbReference>
<dbReference type="KEGG" id="sgi:SGRAN_3396"/>
<proteinExistence type="predicted"/>
<dbReference type="SUPFAM" id="SSF51197">
    <property type="entry name" value="Clavaminate synthase-like"/>
    <property type="match status" value="1"/>
</dbReference>
<feature type="domain" description="TehB/YeaR-like" evidence="1">
    <location>
        <begin position="24"/>
        <end position="91"/>
    </location>
</feature>
<name>A0AA86GPL6_9SPHN</name>
<accession>A0AA86GPL6</accession>
<dbReference type="Pfam" id="PF09313">
    <property type="entry name" value="TehB-like"/>
    <property type="match status" value="1"/>
</dbReference>
<dbReference type="RefSeq" id="WP_067185659.1">
    <property type="nucleotide sequence ID" value="NZ_CP012199.1"/>
</dbReference>
<sequence length="103" mass="10869">MAPIAERGPPLPSGARAYRTIGPFGADTIPTGLLGRHTLKEGAWGLLSVIAGSIRFHWDDEAGGHRLLKSGDTMLIPPHVPHHLERRGSVTIEIAFCAAASAA</sequence>